<keyword evidence="3" id="KW-1185">Reference proteome</keyword>
<dbReference type="GO" id="GO:0030276">
    <property type="term" value="F:clathrin binding"/>
    <property type="evidence" value="ECO:0000318"/>
    <property type="project" value="GO_Central"/>
</dbReference>
<dbReference type="AlphaFoldDB" id="A0A2A6C0E2"/>
<name>A0A2A6C0E2_PRIPA</name>
<organism evidence="2 3">
    <name type="scientific">Pristionchus pacificus</name>
    <name type="common">Parasitic nematode worm</name>
    <dbReference type="NCBI Taxonomy" id="54126"/>
    <lineage>
        <taxon>Eukaryota</taxon>
        <taxon>Metazoa</taxon>
        <taxon>Ecdysozoa</taxon>
        <taxon>Nematoda</taxon>
        <taxon>Chromadorea</taxon>
        <taxon>Rhabditida</taxon>
        <taxon>Rhabditina</taxon>
        <taxon>Diplogasteromorpha</taxon>
        <taxon>Diplogasteroidea</taxon>
        <taxon>Neodiplogasteridae</taxon>
        <taxon>Pristionchus</taxon>
    </lineage>
</organism>
<dbReference type="PANTHER" id="PTHR16156">
    <property type="entry name" value="AFTIPHILIN A-RELATED"/>
    <property type="match status" value="1"/>
</dbReference>
<feature type="compositionally biased region" description="Low complexity" evidence="1">
    <location>
        <begin position="418"/>
        <end position="430"/>
    </location>
</feature>
<dbReference type="InterPro" id="IPR046359">
    <property type="entry name" value="Aftin-like"/>
</dbReference>
<feature type="compositionally biased region" description="Pro residues" evidence="1">
    <location>
        <begin position="1"/>
        <end position="12"/>
    </location>
</feature>
<protein>
    <submittedName>
        <fullName evidence="2">Uncharacterized protein</fullName>
    </submittedName>
</protein>
<feature type="compositionally biased region" description="Basic and acidic residues" evidence="1">
    <location>
        <begin position="149"/>
        <end position="162"/>
    </location>
</feature>
<accession>A0A2A6C0E2</accession>
<gene>
    <name evidence="2" type="primary">WBGene00116503</name>
</gene>
<dbReference type="Proteomes" id="UP000005239">
    <property type="component" value="Unassembled WGS sequence"/>
</dbReference>
<feature type="region of interest" description="Disordered" evidence="1">
    <location>
        <begin position="129"/>
        <end position="162"/>
    </location>
</feature>
<dbReference type="OrthoDB" id="5917212at2759"/>
<dbReference type="GO" id="GO:0030121">
    <property type="term" value="C:AP-1 adaptor complex"/>
    <property type="evidence" value="ECO:0000318"/>
    <property type="project" value="GO_Central"/>
</dbReference>
<evidence type="ECO:0000313" key="2">
    <source>
        <dbReference type="EnsemblMetazoa" id="PPA26949.1"/>
    </source>
</evidence>
<feature type="region of interest" description="Disordered" evidence="1">
    <location>
        <begin position="418"/>
        <end position="443"/>
    </location>
</feature>
<evidence type="ECO:0000313" key="3">
    <source>
        <dbReference type="Proteomes" id="UP000005239"/>
    </source>
</evidence>
<sequence length="600" mass="63768">MDDGPPPFVVPPPEDDEEERAPFDSSFDDIDGPLNALKLPSVSRSPSPSPIPKVNGVSHDEKENDFDVPPPIKIETHTLRKSKSPRFITFISDSSSLPSLPNGGIESFLEREAIRSEALPVHCIGLSPVVSREPSPCPERGEAPPNGFDRVDHTDPPREERPIDQPLEEVCYYLSTVTEEDDDWAALQSSSAVSQRKESVTVDDDDDWAAFEAAAPATERLPSLDDEDDWATDFASAPPPTAAAAAPPAVEKDELWDYGIARLRYLQVPSLPSLADLSIDEGIWSATEGTVEDEEEEDGFAFDLYARLDAEDPRAVKGTEGGKRGEEEEGLLVSASLWLALRVVEEAAALRHTWEGSRAAKQLYDLLDINTARPMQRAQLAAAAAVPSPDAILQPTKIGEMNGKSARAVTLSSTSNSSISYATSSASTTSTGGGGGTTSASTSLGSGCLVPSTSSQSISPVVCSPAAVDFNAPPPVEFDWEKSALKTPAMQQASAAMLDMDYFAAGGGPPKIISSDSTLQNTLDAFGLSATTASAGMPRVESTPSVLDTILSSTRARPSPRYLAPAELSLDARALHDALPSLDHLAASWIAFPVRDNGDS</sequence>
<feature type="region of interest" description="Disordered" evidence="1">
    <location>
        <begin position="1"/>
        <end position="73"/>
    </location>
</feature>
<reference evidence="2" key="2">
    <citation type="submission" date="2022-06" db="UniProtKB">
        <authorList>
            <consortium name="EnsemblMetazoa"/>
        </authorList>
    </citation>
    <scope>IDENTIFICATION</scope>
    <source>
        <strain evidence="2">PS312</strain>
    </source>
</reference>
<proteinExistence type="predicted"/>
<evidence type="ECO:0000256" key="1">
    <source>
        <dbReference type="SAM" id="MobiDB-lite"/>
    </source>
</evidence>
<dbReference type="PANTHER" id="PTHR16156:SF10">
    <property type="entry name" value="AFTIPHILIN-RELATED"/>
    <property type="match status" value="1"/>
</dbReference>
<accession>A0A8R1UG58</accession>
<dbReference type="EnsemblMetazoa" id="PPA26949.1">
    <property type="protein sequence ID" value="PPA26949.1"/>
    <property type="gene ID" value="WBGene00116503"/>
</dbReference>
<reference evidence="3" key="1">
    <citation type="journal article" date="2008" name="Nat. Genet.">
        <title>The Pristionchus pacificus genome provides a unique perspective on nematode lifestyle and parasitism.</title>
        <authorList>
            <person name="Dieterich C."/>
            <person name="Clifton S.W."/>
            <person name="Schuster L.N."/>
            <person name="Chinwalla A."/>
            <person name="Delehaunty K."/>
            <person name="Dinkelacker I."/>
            <person name="Fulton L."/>
            <person name="Fulton R."/>
            <person name="Godfrey J."/>
            <person name="Minx P."/>
            <person name="Mitreva M."/>
            <person name="Roeseler W."/>
            <person name="Tian H."/>
            <person name="Witte H."/>
            <person name="Yang S.P."/>
            <person name="Wilson R.K."/>
            <person name="Sommer R.J."/>
        </authorList>
    </citation>
    <scope>NUCLEOTIDE SEQUENCE [LARGE SCALE GENOMIC DNA]</scope>
    <source>
        <strain evidence="3">PS312</strain>
    </source>
</reference>
<dbReference type="GO" id="GO:0032588">
    <property type="term" value="C:trans-Golgi network membrane"/>
    <property type="evidence" value="ECO:0000318"/>
    <property type="project" value="GO_Central"/>
</dbReference>